<reference evidence="1" key="2">
    <citation type="submission" date="2025-09" db="UniProtKB">
        <authorList>
            <consortium name="Ensembl"/>
        </authorList>
    </citation>
    <scope>IDENTIFICATION</scope>
</reference>
<reference evidence="1" key="1">
    <citation type="submission" date="2025-08" db="UniProtKB">
        <authorList>
            <consortium name="Ensembl"/>
        </authorList>
    </citation>
    <scope>IDENTIFICATION</scope>
</reference>
<keyword evidence="2" id="KW-1185">Reference proteome</keyword>
<dbReference type="Proteomes" id="UP000694393">
    <property type="component" value="Unplaced"/>
</dbReference>
<dbReference type="Ensembl" id="ENSPCET00000025538.1">
    <property type="protein sequence ID" value="ENSPCEP00000024717.1"/>
    <property type="gene ID" value="ENSPCEG00000018663.1"/>
</dbReference>
<name>A0A8C8STH0_9SAUR</name>
<evidence type="ECO:0000313" key="1">
    <source>
        <dbReference type="Ensembl" id="ENSPCEP00000024717.1"/>
    </source>
</evidence>
<sequence>MGHPVGGQSPSRLGTGTRLRRDVGLHGQAGHEGTEVGVGVASRAGEQLTFAPVALEVHVAPLAIIDLLVAGSHLDATRAHVQQQVEVAIQQLHGKVVSLVWALSTALPRGLEPPMAKEQQPVGLGGAEVKGDGACLLGVPLGQGDVGLGRLKGDRVQRRHVLAAEH</sequence>
<organism evidence="1 2">
    <name type="scientific">Pelusios castaneus</name>
    <name type="common">West African mud turtle</name>
    <dbReference type="NCBI Taxonomy" id="367368"/>
    <lineage>
        <taxon>Eukaryota</taxon>
        <taxon>Metazoa</taxon>
        <taxon>Chordata</taxon>
        <taxon>Craniata</taxon>
        <taxon>Vertebrata</taxon>
        <taxon>Euteleostomi</taxon>
        <taxon>Archelosauria</taxon>
        <taxon>Testudinata</taxon>
        <taxon>Testudines</taxon>
        <taxon>Pleurodira</taxon>
        <taxon>Pelomedusidae</taxon>
        <taxon>Pelusios</taxon>
    </lineage>
</organism>
<proteinExistence type="predicted"/>
<protein>
    <submittedName>
        <fullName evidence="1">Uncharacterized protein</fullName>
    </submittedName>
</protein>
<accession>A0A8C8STH0</accession>
<evidence type="ECO:0000313" key="2">
    <source>
        <dbReference type="Proteomes" id="UP000694393"/>
    </source>
</evidence>
<dbReference type="AlphaFoldDB" id="A0A8C8STH0"/>